<accession>A0ABW4NV12</accession>
<gene>
    <name evidence="3" type="ORF">ACFSAV_08760</name>
</gene>
<protein>
    <submittedName>
        <fullName evidence="3">Pilus assembly protein TadG-related protein</fullName>
    </submittedName>
</protein>
<dbReference type="Gene3D" id="3.40.50.410">
    <property type="entry name" value="von Willebrand factor, type A domain"/>
    <property type="match status" value="1"/>
</dbReference>
<keyword evidence="1" id="KW-0812">Transmembrane</keyword>
<sequence length="588" mass="66825">MKKLNFTLYFYDKLRQFYVDERGVYAVMTALLAFPLLVLVGFTVDGTGVLLDKSRLAQGMDQAALALIAENNNYRDNKKHSDVNRQIVSKEEKSKFGGNEFMAKQEKRNQELIQGIAKLYLRSEDSRDSEVPVKISKDFQYLCEELDLPTGNEYSRRKPVVCQVQGSVDRKFWLPVSESLANVSSLKDGRLTLDSQTTYAIKEKGVVIPVELMLVSDFSGSMYQDLNGKSVGKSKISILREVVGEISNILFPAKESEEVSPFNRMAFAAFAGGVRQKNESSTCTLPYEGRSWRNPTNLTIERWIKGNNTPLKWNDKEKRWDNSWVKFDIHYEGKYDVFDEKTCKKASENSPTRCQILANPKTIMDYAIKINDWTTVINIFNTYIDTNKTINQVSNFDGSNRKYDLVFDDEVYCLGGNKGKQTTQSWFDRSKKNISNELNRINPTGSTSASSGLIVGANLIMDANKDPKAQPSKLGTNTQRIIMVLSDGEDNWPNKDILVTLLDAGICERIKERVDTLQDPKFRELPTRIAFVAFGYSPPQRQVDAWKKCVGDQYYVAHSQKELLDTFKQVIGFEEEVGRSSSKKPKFN</sequence>
<evidence type="ECO:0000313" key="4">
    <source>
        <dbReference type="Proteomes" id="UP001597420"/>
    </source>
</evidence>
<keyword evidence="4" id="KW-1185">Reference proteome</keyword>
<evidence type="ECO:0000256" key="1">
    <source>
        <dbReference type="SAM" id="Phobius"/>
    </source>
</evidence>
<dbReference type="EMBL" id="JBHUFP010000015">
    <property type="protein sequence ID" value="MFD1806449.1"/>
    <property type="molecule type" value="Genomic_DNA"/>
</dbReference>
<keyword evidence="1" id="KW-1133">Transmembrane helix</keyword>
<dbReference type="InterPro" id="IPR028087">
    <property type="entry name" value="Tad_N"/>
</dbReference>
<name>A0ABW4NV12_9PAST</name>
<dbReference type="RefSeq" id="WP_379098628.1">
    <property type="nucleotide sequence ID" value="NZ_JBHUFP010000015.1"/>
</dbReference>
<keyword evidence="1" id="KW-0472">Membrane</keyword>
<dbReference type="InterPro" id="IPR036465">
    <property type="entry name" value="vWFA_dom_sf"/>
</dbReference>
<dbReference type="SUPFAM" id="SSF53300">
    <property type="entry name" value="vWA-like"/>
    <property type="match status" value="1"/>
</dbReference>
<organism evidence="3 4">
    <name type="scientific">Pasteurella oralis</name>
    <dbReference type="NCBI Taxonomy" id="1071947"/>
    <lineage>
        <taxon>Bacteria</taxon>
        <taxon>Pseudomonadati</taxon>
        <taxon>Pseudomonadota</taxon>
        <taxon>Gammaproteobacteria</taxon>
        <taxon>Pasteurellales</taxon>
        <taxon>Pasteurellaceae</taxon>
        <taxon>Pasteurella</taxon>
    </lineage>
</organism>
<dbReference type="Pfam" id="PF13400">
    <property type="entry name" value="Tad"/>
    <property type="match status" value="1"/>
</dbReference>
<dbReference type="Proteomes" id="UP001597420">
    <property type="component" value="Unassembled WGS sequence"/>
</dbReference>
<evidence type="ECO:0000313" key="3">
    <source>
        <dbReference type="EMBL" id="MFD1806449.1"/>
    </source>
</evidence>
<comment type="caution">
    <text evidence="3">The sequence shown here is derived from an EMBL/GenBank/DDBJ whole genome shotgun (WGS) entry which is preliminary data.</text>
</comment>
<proteinExistence type="predicted"/>
<reference evidence="4" key="1">
    <citation type="journal article" date="2019" name="Int. J. Syst. Evol. Microbiol.">
        <title>The Global Catalogue of Microorganisms (GCM) 10K type strain sequencing project: providing services to taxonomists for standard genome sequencing and annotation.</title>
        <authorList>
            <consortium name="The Broad Institute Genomics Platform"/>
            <consortium name="The Broad Institute Genome Sequencing Center for Infectious Disease"/>
            <person name="Wu L."/>
            <person name="Ma J."/>
        </authorList>
    </citation>
    <scope>NUCLEOTIDE SEQUENCE [LARGE SCALE GENOMIC DNA]</scope>
    <source>
        <strain evidence="4">CCM 7950</strain>
    </source>
</reference>
<feature type="transmembrane region" description="Helical" evidence="1">
    <location>
        <begin position="23"/>
        <end position="44"/>
    </location>
</feature>
<feature type="domain" description="Putative Flp pilus-assembly TadG-like N-terminal" evidence="2">
    <location>
        <begin position="25"/>
        <end position="66"/>
    </location>
</feature>
<evidence type="ECO:0000259" key="2">
    <source>
        <dbReference type="Pfam" id="PF13400"/>
    </source>
</evidence>